<evidence type="ECO:0000313" key="2">
    <source>
        <dbReference type="Proteomes" id="UP000193240"/>
    </source>
</evidence>
<name>A0A1Y2MGG2_EPING</name>
<accession>A0A1Y2MGG2</accession>
<dbReference type="EMBL" id="KZ107838">
    <property type="protein sequence ID" value="OSS55082.1"/>
    <property type="molecule type" value="Genomic_DNA"/>
</dbReference>
<keyword evidence="2" id="KW-1185">Reference proteome</keyword>
<organism evidence="1 2">
    <name type="scientific">Epicoccum nigrum</name>
    <name type="common">Soil fungus</name>
    <name type="synonym">Epicoccum purpurascens</name>
    <dbReference type="NCBI Taxonomy" id="105696"/>
    <lineage>
        <taxon>Eukaryota</taxon>
        <taxon>Fungi</taxon>
        <taxon>Dikarya</taxon>
        <taxon>Ascomycota</taxon>
        <taxon>Pezizomycotina</taxon>
        <taxon>Dothideomycetes</taxon>
        <taxon>Pleosporomycetidae</taxon>
        <taxon>Pleosporales</taxon>
        <taxon>Pleosporineae</taxon>
        <taxon>Didymellaceae</taxon>
        <taxon>Epicoccum</taxon>
    </lineage>
</organism>
<dbReference type="Proteomes" id="UP000193240">
    <property type="component" value="Unassembled WGS sequence"/>
</dbReference>
<dbReference type="InParanoid" id="A0A1Y2MGG2"/>
<sequence length="114" mass="13352">MYYLVPQKHPDRQYYARRSRRTAFQILCSKRTAFQILDHVREFLDLGEAILVTLYSVEHNTHLHTSRIRHDIRIGEHVVDVLVGDEIATWRLTSPEIVQFAASAPSIFETQDFV</sequence>
<reference evidence="1 2" key="1">
    <citation type="journal article" date="2017" name="Genome Announc.">
        <title>Genome sequence of the saprophytic ascomycete Epicoccum nigrum ICMP 19927 strain isolated from New Zealand.</title>
        <authorList>
            <person name="Fokin M."/>
            <person name="Fleetwood D."/>
            <person name="Weir B.S."/>
            <person name="Villas-Boas S.G."/>
        </authorList>
    </citation>
    <scope>NUCLEOTIDE SEQUENCE [LARGE SCALE GENOMIC DNA]</scope>
    <source>
        <strain evidence="1 2">ICMP 19927</strain>
    </source>
</reference>
<proteinExistence type="predicted"/>
<gene>
    <name evidence="1" type="ORF">B5807_01819</name>
</gene>
<protein>
    <submittedName>
        <fullName evidence="1">Uncharacterized protein</fullName>
    </submittedName>
</protein>
<evidence type="ECO:0000313" key="1">
    <source>
        <dbReference type="EMBL" id="OSS55082.1"/>
    </source>
</evidence>
<dbReference type="AlphaFoldDB" id="A0A1Y2MGG2"/>